<evidence type="ECO:0000313" key="12">
    <source>
        <dbReference type="EMBL" id="WTR73669.1"/>
    </source>
</evidence>
<feature type="domain" description="UvrD-like helicase ATP-binding" evidence="11">
    <location>
        <begin position="276"/>
        <end position="582"/>
    </location>
</feature>
<dbReference type="EC" id="5.6.2.4" evidence="7"/>
<reference evidence="12 13" key="1">
    <citation type="submission" date="2022-10" db="EMBL/GenBank/DDBJ databases">
        <title>The complete genomes of actinobacterial strains from the NBC collection.</title>
        <authorList>
            <person name="Joergensen T.S."/>
            <person name="Alvarez Arevalo M."/>
            <person name="Sterndorff E.B."/>
            <person name="Faurdal D."/>
            <person name="Vuksanovic O."/>
            <person name="Mourched A.-S."/>
            <person name="Charusanti P."/>
            <person name="Shaw S."/>
            <person name="Blin K."/>
            <person name="Weber T."/>
        </authorList>
    </citation>
    <scope>NUCLEOTIDE SEQUENCE [LARGE SCALE GENOMIC DNA]</scope>
    <source>
        <strain evidence="12 13">NBC_00123</strain>
    </source>
</reference>
<organism evidence="12 13">
    <name type="scientific">Streptomyces zaomyceticus</name>
    <dbReference type="NCBI Taxonomy" id="68286"/>
    <lineage>
        <taxon>Bacteria</taxon>
        <taxon>Bacillati</taxon>
        <taxon>Actinomycetota</taxon>
        <taxon>Actinomycetes</taxon>
        <taxon>Kitasatosporales</taxon>
        <taxon>Streptomycetaceae</taxon>
        <taxon>Streptomyces</taxon>
    </lineage>
</organism>
<name>A0ABZ1LKP9_9ACTN</name>
<keyword evidence="5" id="KW-0413">Isomerase</keyword>
<keyword evidence="13" id="KW-1185">Reference proteome</keyword>
<keyword evidence="2 9" id="KW-0378">Hydrolase</keyword>
<dbReference type="InterPro" id="IPR035093">
    <property type="entry name" value="RelE/ParE_toxin_dom_sf"/>
</dbReference>
<dbReference type="PANTHER" id="PTHR11070">
    <property type="entry name" value="UVRD / RECB / PCRA DNA HELICASE FAMILY MEMBER"/>
    <property type="match status" value="1"/>
</dbReference>
<keyword evidence="3 9" id="KW-0347">Helicase</keyword>
<comment type="catalytic activity">
    <reaction evidence="8">
        <text>ATP + H2O = ADP + phosphate + H(+)</text>
        <dbReference type="Rhea" id="RHEA:13065"/>
        <dbReference type="ChEBI" id="CHEBI:15377"/>
        <dbReference type="ChEBI" id="CHEBI:15378"/>
        <dbReference type="ChEBI" id="CHEBI:30616"/>
        <dbReference type="ChEBI" id="CHEBI:43474"/>
        <dbReference type="ChEBI" id="CHEBI:456216"/>
        <dbReference type="EC" id="5.6.2.4"/>
    </reaction>
</comment>
<dbReference type="InterPro" id="IPR014017">
    <property type="entry name" value="DNA_helicase_UvrD-like_C"/>
</dbReference>
<dbReference type="Proteomes" id="UP001622594">
    <property type="component" value="Chromosome"/>
</dbReference>
<sequence>MTARLSLYEKAENELYKLDRSVKGRFYDFCHRFRQNPDHPGLDLKPLKGDGRVFRAKIDQSYRALLAKAGVDERGQQRWLVVAVRHRKHVYEELSVAINRVTGEIEFVDLSVVGPSVLQRAGVTLTPIDQTPDPASDHEPAPPAQAAEVSEPATTAPLPAVEPAEPLLSGVTGEDLRELGVATQLIDLALAVTESAELDQLVSGAPLLTKDILYGLAAGMPIDEVRREITAPVDVRLPEEERHDLGAALARTTVTTIDDDVRDVLEEGDFRAWKVFLHPTQAKLVDRRYNGPARVSGGPGTGKTIVALHRVRHLAEQLPPGHNKPILLTTFTKNLTVDLRARLASLLDPELLARVEITHIDKLAARVLNENSLSGAGKQRIYDTVALGMLQQLLFELDEKRWEAEFLYEEWEQVILGQSLGNRKAYFEARRAGRGRSINRPERAQIWKILEQFTARLDKENRETWGQAAERAARFEMERAAKIQARQDHKDAVGGKDLIHRDDSSGMRYIGHRYRHVVVDEAQDLRPAHWKMLRAMVAPGPDDMFIAGDTHQRIYDQQVTLGTVGVNIRGRSSRLTLSYRTTQEILARAMQVVDTKGSTLAFDDLDDGADNLAGYRSVLRGPVPELVPCNSWDDELTQLATTIHTWREELASGDGGNGPRRDPRGNIAVCVADRDSVNQVMYYLATEAGITVAELTKDGVKGDGEVHVGTMHRFKGLEYQKLAIVGARDGVIPRTSVMNRYRETDPQRFLREERKSRSLLFVAATRARDTLRISWHGAPSPYLPRDHESLRVP</sequence>
<evidence type="ECO:0000256" key="2">
    <source>
        <dbReference type="ARBA" id="ARBA00022801"/>
    </source>
</evidence>
<proteinExistence type="predicted"/>
<evidence type="ECO:0000313" key="13">
    <source>
        <dbReference type="Proteomes" id="UP001622594"/>
    </source>
</evidence>
<protein>
    <recommendedName>
        <fullName evidence="7">DNA 3'-5' helicase</fullName>
        <ecNumber evidence="7">5.6.2.4</ecNumber>
    </recommendedName>
</protein>
<evidence type="ECO:0000256" key="10">
    <source>
        <dbReference type="SAM" id="MobiDB-lite"/>
    </source>
</evidence>
<evidence type="ECO:0000256" key="7">
    <source>
        <dbReference type="ARBA" id="ARBA00034808"/>
    </source>
</evidence>
<dbReference type="InterPro" id="IPR000212">
    <property type="entry name" value="DNA_helicase_UvrD/REP"/>
</dbReference>
<evidence type="ECO:0000256" key="6">
    <source>
        <dbReference type="ARBA" id="ARBA00034617"/>
    </source>
</evidence>
<dbReference type="RefSeq" id="WP_406336484.1">
    <property type="nucleotide sequence ID" value="NZ_CP108188.1"/>
</dbReference>
<dbReference type="Pfam" id="PF13361">
    <property type="entry name" value="UvrD_C"/>
    <property type="match status" value="1"/>
</dbReference>
<dbReference type="SUPFAM" id="SSF143011">
    <property type="entry name" value="RelE-like"/>
    <property type="match status" value="1"/>
</dbReference>
<dbReference type="Gene3D" id="3.30.2310.20">
    <property type="entry name" value="RelE-like"/>
    <property type="match status" value="1"/>
</dbReference>
<evidence type="ECO:0000256" key="1">
    <source>
        <dbReference type="ARBA" id="ARBA00022741"/>
    </source>
</evidence>
<dbReference type="InterPro" id="IPR014016">
    <property type="entry name" value="UvrD-like_ATP-bd"/>
</dbReference>
<gene>
    <name evidence="12" type="ORF">OG814_32470</name>
</gene>
<dbReference type="SUPFAM" id="SSF52540">
    <property type="entry name" value="P-loop containing nucleoside triphosphate hydrolases"/>
    <property type="match status" value="1"/>
</dbReference>
<feature type="region of interest" description="Disordered" evidence="10">
    <location>
        <begin position="126"/>
        <end position="153"/>
    </location>
</feature>
<dbReference type="InterPro" id="IPR027417">
    <property type="entry name" value="P-loop_NTPase"/>
</dbReference>
<feature type="binding site" evidence="9">
    <location>
        <begin position="297"/>
        <end position="304"/>
    </location>
    <ligand>
        <name>ATP</name>
        <dbReference type="ChEBI" id="CHEBI:30616"/>
    </ligand>
</feature>
<dbReference type="PANTHER" id="PTHR11070:SF45">
    <property type="entry name" value="DNA 3'-5' HELICASE"/>
    <property type="match status" value="1"/>
</dbReference>
<evidence type="ECO:0000256" key="8">
    <source>
        <dbReference type="ARBA" id="ARBA00048988"/>
    </source>
</evidence>
<dbReference type="PROSITE" id="PS51198">
    <property type="entry name" value="UVRD_HELICASE_ATP_BIND"/>
    <property type="match status" value="1"/>
</dbReference>
<evidence type="ECO:0000256" key="3">
    <source>
        <dbReference type="ARBA" id="ARBA00022806"/>
    </source>
</evidence>
<evidence type="ECO:0000259" key="11">
    <source>
        <dbReference type="PROSITE" id="PS51198"/>
    </source>
</evidence>
<evidence type="ECO:0000256" key="5">
    <source>
        <dbReference type="ARBA" id="ARBA00023235"/>
    </source>
</evidence>
<keyword evidence="4 9" id="KW-0067">ATP-binding</keyword>
<comment type="catalytic activity">
    <reaction evidence="6">
        <text>Couples ATP hydrolysis with the unwinding of duplex DNA by translocating in the 3'-5' direction.</text>
        <dbReference type="EC" id="5.6.2.4"/>
    </reaction>
</comment>
<dbReference type="Gene3D" id="3.40.50.300">
    <property type="entry name" value="P-loop containing nucleotide triphosphate hydrolases"/>
    <property type="match status" value="3"/>
</dbReference>
<keyword evidence="1 9" id="KW-0547">Nucleotide-binding</keyword>
<evidence type="ECO:0000256" key="4">
    <source>
        <dbReference type="ARBA" id="ARBA00022840"/>
    </source>
</evidence>
<evidence type="ECO:0000256" key="9">
    <source>
        <dbReference type="PROSITE-ProRule" id="PRU00560"/>
    </source>
</evidence>
<accession>A0ABZ1LKP9</accession>
<dbReference type="Pfam" id="PF00580">
    <property type="entry name" value="UvrD-helicase"/>
    <property type="match status" value="1"/>
</dbReference>
<dbReference type="EMBL" id="CP108188">
    <property type="protein sequence ID" value="WTR73669.1"/>
    <property type="molecule type" value="Genomic_DNA"/>
</dbReference>